<dbReference type="EMBL" id="JAWPFQ010000001">
    <property type="protein sequence ID" value="MDW2916045.1"/>
    <property type="molecule type" value="Genomic_DNA"/>
</dbReference>
<name>A0AAP5Y2B1_9BACT</name>
<dbReference type="RefSeq" id="WP_252263094.1">
    <property type="nucleotide sequence ID" value="NZ_CP079200.1"/>
</dbReference>
<evidence type="ECO:0000313" key="1">
    <source>
        <dbReference type="EMBL" id="MDW2916045.1"/>
    </source>
</evidence>
<evidence type="ECO:0000313" key="2">
    <source>
        <dbReference type="Proteomes" id="UP001287983"/>
    </source>
</evidence>
<reference evidence="1" key="1">
    <citation type="submission" date="2023-10" db="EMBL/GenBank/DDBJ databases">
        <title>Genome sequences of Myoplasma ovipneumoniae isolated from sheep.</title>
        <authorList>
            <person name="Spergser J."/>
        </authorList>
    </citation>
    <scope>NUCLEOTIDE SEQUENCE</scope>
    <source>
        <strain evidence="1">5474_3</strain>
    </source>
</reference>
<dbReference type="Proteomes" id="UP001287983">
    <property type="component" value="Unassembled WGS sequence"/>
</dbReference>
<comment type="caution">
    <text evidence="1">The sequence shown here is derived from an EMBL/GenBank/DDBJ whole genome shotgun (WGS) entry which is preliminary data.</text>
</comment>
<organism evidence="1 2">
    <name type="scientific">Mesomycoplasma ovipneumoniae</name>
    <dbReference type="NCBI Taxonomy" id="29562"/>
    <lineage>
        <taxon>Bacteria</taxon>
        <taxon>Bacillati</taxon>
        <taxon>Mycoplasmatota</taxon>
        <taxon>Mycoplasmoidales</taxon>
        <taxon>Metamycoplasmataceae</taxon>
        <taxon>Mesomycoplasma</taxon>
    </lineage>
</organism>
<accession>A0AAP5Y2B1</accession>
<protein>
    <submittedName>
        <fullName evidence="1">Uncharacterized protein</fullName>
    </submittedName>
</protein>
<proteinExistence type="predicted"/>
<sequence length="46" mass="5708">MLQKLRQRVEFNTLDQQIIFKKHDGVPSDPNIWNRYDFYFDILINH</sequence>
<dbReference type="AlphaFoldDB" id="A0AAP5Y2B1"/>
<gene>
    <name evidence="1" type="ORF">R7W55_00155</name>
</gene>